<dbReference type="RefSeq" id="WP_258814806.1">
    <property type="nucleotide sequence ID" value="NZ_JANUGW010000001.1"/>
</dbReference>
<accession>A0ABT1ZJS6</accession>
<protein>
    <submittedName>
        <fullName evidence="4">Cysteine synthase family protein</fullName>
    </submittedName>
</protein>
<keyword evidence="2" id="KW-0663">Pyridoxal phosphate</keyword>
<sequence length="305" mass="32111">MESQVKSSVMDAIGNTPVVRLARLFPGADVVAKLEYMNPGGSIKDRMVRHMLKSLPAGTARVVESSSGNTGAALAMASAVLGLRCDVTVPESTSAEKMKRIRAYGAEVHPCAPDDGSDPAGGYHAVAERLAQEGGAHYLDQYQSILNREAHYLDTGPELWRQMAGEIDVFVCGIGSGGTISGIGRYLKEQQPGLVVIGVEPSNSAYREAVTATPAAGPFASIVEGVGKRIPSRSFDPDVVDDVVQVADDVALAWCRRLAREEGILAGGSSGCVAAGIAVLLPRLAGKRIATVFPDSGVYYLSKYF</sequence>
<evidence type="ECO:0000256" key="1">
    <source>
        <dbReference type="ARBA" id="ARBA00001933"/>
    </source>
</evidence>
<organism evidence="4 5">
    <name type="scientific">Massilia pinisoli</name>
    <dbReference type="NCBI Taxonomy" id="1772194"/>
    <lineage>
        <taxon>Bacteria</taxon>
        <taxon>Pseudomonadati</taxon>
        <taxon>Pseudomonadota</taxon>
        <taxon>Betaproteobacteria</taxon>
        <taxon>Burkholderiales</taxon>
        <taxon>Oxalobacteraceae</taxon>
        <taxon>Telluria group</taxon>
        <taxon>Massilia</taxon>
    </lineage>
</organism>
<evidence type="ECO:0000313" key="4">
    <source>
        <dbReference type="EMBL" id="MCS0580155.1"/>
    </source>
</evidence>
<comment type="cofactor">
    <cofactor evidence="1">
        <name>pyridoxal 5'-phosphate</name>
        <dbReference type="ChEBI" id="CHEBI:597326"/>
    </cofactor>
</comment>
<dbReference type="Gene3D" id="3.40.50.1100">
    <property type="match status" value="2"/>
</dbReference>
<dbReference type="CDD" id="cd01561">
    <property type="entry name" value="CBS_like"/>
    <property type="match status" value="1"/>
</dbReference>
<dbReference type="InterPro" id="IPR036052">
    <property type="entry name" value="TrpB-like_PALP_sf"/>
</dbReference>
<dbReference type="Proteomes" id="UP001204151">
    <property type="component" value="Unassembled WGS sequence"/>
</dbReference>
<gene>
    <name evidence="4" type="ORF">NX784_00970</name>
</gene>
<dbReference type="InterPro" id="IPR001926">
    <property type="entry name" value="TrpB-like_PALP"/>
</dbReference>
<feature type="domain" description="Tryptophan synthase beta chain-like PALP" evidence="3">
    <location>
        <begin position="10"/>
        <end position="295"/>
    </location>
</feature>
<evidence type="ECO:0000259" key="3">
    <source>
        <dbReference type="Pfam" id="PF00291"/>
    </source>
</evidence>
<dbReference type="InterPro" id="IPR050214">
    <property type="entry name" value="Cys_Synth/Cystath_Beta-Synth"/>
</dbReference>
<name>A0ABT1ZJS6_9BURK</name>
<reference evidence="4 5" key="1">
    <citation type="submission" date="2022-08" db="EMBL/GenBank/DDBJ databases">
        <title>Reclassification of Massilia species as members of the genera Telluria, Duganella, Pseudoduganella, Mokoshia gen. nov. and Zemynaea gen. nov. using orthogonal and non-orthogonal genome-based approaches.</title>
        <authorList>
            <person name="Bowman J.P."/>
        </authorList>
    </citation>
    <scope>NUCLEOTIDE SEQUENCE [LARGE SCALE GENOMIC DNA]</scope>
    <source>
        <strain evidence="4 5">JCM 31316</strain>
    </source>
</reference>
<evidence type="ECO:0000256" key="2">
    <source>
        <dbReference type="ARBA" id="ARBA00022898"/>
    </source>
</evidence>
<dbReference type="PANTHER" id="PTHR10314">
    <property type="entry name" value="CYSTATHIONINE BETA-SYNTHASE"/>
    <property type="match status" value="1"/>
</dbReference>
<dbReference type="Pfam" id="PF00291">
    <property type="entry name" value="PALP"/>
    <property type="match status" value="1"/>
</dbReference>
<comment type="caution">
    <text evidence="4">The sequence shown here is derived from an EMBL/GenBank/DDBJ whole genome shotgun (WGS) entry which is preliminary data.</text>
</comment>
<keyword evidence="5" id="KW-1185">Reference proteome</keyword>
<dbReference type="EMBL" id="JANUGW010000001">
    <property type="protein sequence ID" value="MCS0580155.1"/>
    <property type="molecule type" value="Genomic_DNA"/>
</dbReference>
<dbReference type="SUPFAM" id="SSF53686">
    <property type="entry name" value="Tryptophan synthase beta subunit-like PLP-dependent enzymes"/>
    <property type="match status" value="1"/>
</dbReference>
<proteinExistence type="predicted"/>
<evidence type="ECO:0000313" key="5">
    <source>
        <dbReference type="Proteomes" id="UP001204151"/>
    </source>
</evidence>